<evidence type="ECO:0008006" key="4">
    <source>
        <dbReference type="Google" id="ProtNLM"/>
    </source>
</evidence>
<feature type="transmembrane region" description="Helical" evidence="1">
    <location>
        <begin position="12"/>
        <end position="39"/>
    </location>
</feature>
<evidence type="ECO:0000313" key="3">
    <source>
        <dbReference type="Proteomes" id="UP001209083"/>
    </source>
</evidence>
<gene>
    <name evidence="2" type="ORF">LWF01_14845</name>
</gene>
<dbReference type="RefSeq" id="WP_349638141.1">
    <property type="nucleotide sequence ID" value="NZ_CP090958.1"/>
</dbReference>
<evidence type="ECO:0000256" key="1">
    <source>
        <dbReference type="SAM" id="Phobius"/>
    </source>
</evidence>
<name>A0ABY8QSK8_9MICO</name>
<evidence type="ECO:0000313" key="2">
    <source>
        <dbReference type="EMBL" id="WGW11354.1"/>
    </source>
</evidence>
<feature type="transmembrane region" description="Helical" evidence="1">
    <location>
        <begin position="91"/>
        <end position="112"/>
    </location>
</feature>
<dbReference type="EMBL" id="CP090958">
    <property type="protein sequence ID" value="WGW11354.1"/>
    <property type="molecule type" value="Genomic_DNA"/>
</dbReference>
<dbReference type="Proteomes" id="UP001209083">
    <property type="component" value="Chromosome"/>
</dbReference>
<accession>A0ABY8QSK8</accession>
<keyword evidence="1" id="KW-0472">Membrane</keyword>
<proteinExistence type="predicted"/>
<keyword evidence="3" id="KW-1185">Reference proteome</keyword>
<keyword evidence="1" id="KW-1133">Transmembrane helix</keyword>
<feature type="transmembrane region" description="Helical" evidence="1">
    <location>
        <begin position="118"/>
        <end position="140"/>
    </location>
</feature>
<feature type="transmembrane region" description="Helical" evidence="1">
    <location>
        <begin position="51"/>
        <end position="71"/>
    </location>
</feature>
<organism evidence="2 3">
    <name type="scientific">Saxibacter everestensis</name>
    <dbReference type="NCBI Taxonomy" id="2909229"/>
    <lineage>
        <taxon>Bacteria</taxon>
        <taxon>Bacillati</taxon>
        <taxon>Actinomycetota</taxon>
        <taxon>Actinomycetes</taxon>
        <taxon>Micrococcales</taxon>
        <taxon>Brevibacteriaceae</taxon>
        <taxon>Saxibacter</taxon>
    </lineage>
</organism>
<reference evidence="2 3" key="1">
    <citation type="submission" date="2023-05" db="EMBL/GenBank/DDBJ databases">
        <title>Lithophilousrod everest ZFBP1038 complete genpme.</title>
        <authorList>
            <person name="Tian M."/>
        </authorList>
    </citation>
    <scope>NUCLEOTIDE SEQUENCE [LARGE SCALE GENOMIC DNA]</scope>
    <source>
        <strain evidence="2 3">ZFBP1038</strain>
    </source>
</reference>
<keyword evidence="1" id="KW-0812">Transmembrane</keyword>
<sequence>MNFRLKPWATRLRASLIGATIGLLGGLIYMGSLTLWSIIMHPDSKMYAMDAVVANVAACIVGAVFGALAGLGVREGLKWAASRGSTLPKALVIVGAVATGVVALMWIVLALTLSLPPIVTAALIALAAGAIAAGIGRIMVSPLGGAPV</sequence>
<protein>
    <recommendedName>
        <fullName evidence="4">Fluoride ion transporter CrcB</fullName>
    </recommendedName>
</protein>